<evidence type="ECO:0000256" key="5">
    <source>
        <dbReference type="ARBA" id="ARBA00023136"/>
    </source>
</evidence>
<keyword evidence="5 6" id="KW-0472">Membrane</keyword>
<evidence type="ECO:0000256" key="1">
    <source>
        <dbReference type="ARBA" id="ARBA00004141"/>
    </source>
</evidence>
<feature type="transmembrane region" description="Helical" evidence="6">
    <location>
        <begin position="484"/>
        <end position="507"/>
    </location>
</feature>
<feature type="transmembrane region" description="Helical" evidence="6">
    <location>
        <begin position="527"/>
        <end position="545"/>
    </location>
</feature>
<sequence length="560" mass="65436">MPDLTHKPQPRTLGLTDITVGIPSSLRNPKTVKEPRPTALWNTLEFKLYYVACVVVIPLMVWIPVSLSNPSHPNFQMFKSKLSEGWLFGRQIDNSDGQYRHFRNNLPILTYAMIAYTVIKFLRVHAFKVDPYSNIYLIPINLAFSIIMVLALHGTSILKILAILTINYLIARTCKGSKVGPVLTWIFNGGILFLNSTYQGYQFNTINPALAFLDKYQGIDPRWDIRFNITMLKLVSFNMDYYWSFQHVDNPEVDINKLSDKQRTTISHPQDLYSYMNYISYVLYVPLFIAGPIMTFNDFIWQHRRPKDITQVTVIRYIIRFLISWFTMELVLHFMYVVAIKDRKAWMGDSPAQISMIGFWNLIIVWLKLLLPWRFFRLWALLDSIDPPENMVRCMVNNYSPLGFWRSWHRSYNLWITRYIYIPLGGAKHVFLNTLLVFSFVALWHDLTFRLLAWGWLVSLFVIPELAVRYLLPASQYGKKAWYRHACAVGAVLNILLMMIANLVGFVIGTDGIKFFVARLFGTVEGLQFLVFACCCIFVAVQLMFEYREEEMRRGIYHRC</sequence>
<evidence type="ECO:0000256" key="4">
    <source>
        <dbReference type="ARBA" id="ARBA00022989"/>
    </source>
</evidence>
<comment type="subcellular location">
    <subcellularLocation>
        <location evidence="1">Membrane</location>
        <topology evidence="1">Multi-pass membrane protein</topology>
    </subcellularLocation>
</comment>
<dbReference type="PANTHER" id="PTHR13285:SF18">
    <property type="entry name" value="PROTEIN-CYSTEINE N-PALMITOYLTRANSFERASE RASP"/>
    <property type="match status" value="1"/>
</dbReference>
<dbReference type="InterPro" id="IPR051085">
    <property type="entry name" value="MB_O-acyltransferase"/>
</dbReference>
<name>A0A5C3LQI0_9AGAR</name>
<dbReference type="EMBL" id="ML213630">
    <property type="protein sequence ID" value="TFK34568.1"/>
    <property type="molecule type" value="Genomic_DNA"/>
</dbReference>
<evidence type="ECO:0000256" key="6">
    <source>
        <dbReference type="SAM" id="Phobius"/>
    </source>
</evidence>
<keyword evidence="8" id="KW-1185">Reference proteome</keyword>
<dbReference type="GO" id="GO:0006506">
    <property type="term" value="P:GPI anchor biosynthetic process"/>
    <property type="evidence" value="ECO:0007669"/>
    <property type="project" value="TreeGrafter"/>
</dbReference>
<accession>A0A5C3LQI0</accession>
<protein>
    <submittedName>
        <fullName evidence="7">MBOAT, membrane-bound O-acyltransferase family-domain-containing protein</fullName>
    </submittedName>
</protein>
<dbReference type="STRING" id="68775.A0A5C3LQI0"/>
<dbReference type="GO" id="GO:0016020">
    <property type="term" value="C:membrane"/>
    <property type="evidence" value="ECO:0007669"/>
    <property type="project" value="UniProtKB-SubCell"/>
</dbReference>
<dbReference type="Pfam" id="PF03062">
    <property type="entry name" value="MBOAT"/>
    <property type="match status" value="1"/>
</dbReference>
<reference evidence="7 8" key="1">
    <citation type="journal article" date="2019" name="Nat. Ecol. Evol.">
        <title>Megaphylogeny resolves global patterns of mushroom evolution.</title>
        <authorList>
            <person name="Varga T."/>
            <person name="Krizsan K."/>
            <person name="Foldi C."/>
            <person name="Dima B."/>
            <person name="Sanchez-Garcia M."/>
            <person name="Sanchez-Ramirez S."/>
            <person name="Szollosi G.J."/>
            <person name="Szarkandi J.G."/>
            <person name="Papp V."/>
            <person name="Albert L."/>
            <person name="Andreopoulos W."/>
            <person name="Angelini C."/>
            <person name="Antonin V."/>
            <person name="Barry K.W."/>
            <person name="Bougher N.L."/>
            <person name="Buchanan P."/>
            <person name="Buyck B."/>
            <person name="Bense V."/>
            <person name="Catcheside P."/>
            <person name="Chovatia M."/>
            <person name="Cooper J."/>
            <person name="Damon W."/>
            <person name="Desjardin D."/>
            <person name="Finy P."/>
            <person name="Geml J."/>
            <person name="Haridas S."/>
            <person name="Hughes K."/>
            <person name="Justo A."/>
            <person name="Karasinski D."/>
            <person name="Kautmanova I."/>
            <person name="Kiss B."/>
            <person name="Kocsube S."/>
            <person name="Kotiranta H."/>
            <person name="LaButti K.M."/>
            <person name="Lechner B.E."/>
            <person name="Liimatainen K."/>
            <person name="Lipzen A."/>
            <person name="Lukacs Z."/>
            <person name="Mihaltcheva S."/>
            <person name="Morgado L.N."/>
            <person name="Niskanen T."/>
            <person name="Noordeloos M.E."/>
            <person name="Ohm R.A."/>
            <person name="Ortiz-Santana B."/>
            <person name="Ovrebo C."/>
            <person name="Racz N."/>
            <person name="Riley R."/>
            <person name="Savchenko A."/>
            <person name="Shiryaev A."/>
            <person name="Soop K."/>
            <person name="Spirin V."/>
            <person name="Szebenyi C."/>
            <person name="Tomsovsky M."/>
            <person name="Tulloss R.E."/>
            <person name="Uehling J."/>
            <person name="Grigoriev I.V."/>
            <person name="Vagvolgyi C."/>
            <person name="Papp T."/>
            <person name="Martin F.M."/>
            <person name="Miettinen O."/>
            <person name="Hibbett D.S."/>
            <person name="Nagy L.G."/>
        </authorList>
    </citation>
    <scope>NUCLEOTIDE SEQUENCE [LARGE SCALE GENOMIC DNA]</scope>
    <source>
        <strain evidence="7 8">CBS 166.37</strain>
    </source>
</reference>
<keyword evidence="7" id="KW-0808">Transferase</keyword>
<organism evidence="7 8">
    <name type="scientific">Crucibulum laeve</name>
    <dbReference type="NCBI Taxonomy" id="68775"/>
    <lineage>
        <taxon>Eukaryota</taxon>
        <taxon>Fungi</taxon>
        <taxon>Dikarya</taxon>
        <taxon>Basidiomycota</taxon>
        <taxon>Agaricomycotina</taxon>
        <taxon>Agaricomycetes</taxon>
        <taxon>Agaricomycetidae</taxon>
        <taxon>Agaricales</taxon>
        <taxon>Agaricineae</taxon>
        <taxon>Nidulariaceae</taxon>
        <taxon>Crucibulum</taxon>
    </lineage>
</organism>
<gene>
    <name evidence="7" type="ORF">BDQ12DRAFT_700386</name>
</gene>
<feature type="transmembrane region" description="Helical" evidence="6">
    <location>
        <begin position="146"/>
        <end position="170"/>
    </location>
</feature>
<proteinExistence type="inferred from homology"/>
<feature type="transmembrane region" description="Helical" evidence="6">
    <location>
        <begin position="108"/>
        <end position="126"/>
    </location>
</feature>
<dbReference type="OrthoDB" id="420606at2759"/>
<keyword evidence="7" id="KW-0012">Acyltransferase</keyword>
<feature type="transmembrane region" description="Helical" evidence="6">
    <location>
        <begin position="419"/>
        <end position="445"/>
    </location>
</feature>
<dbReference type="Proteomes" id="UP000308652">
    <property type="component" value="Unassembled WGS sequence"/>
</dbReference>
<feature type="transmembrane region" description="Helical" evidence="6">
    <location>
        <begin position="451"/>
        <end position="472"/>
    </location>
</feature>
<evidence type="ECO:0000313" key="7">
    <source>
        <dbReference type="EMBL" id="TFK34568.1"/>
    </source>
</evidence>
<keyword evidence="3 6" id="KW-0812">Transmembrane</keyword>
<dbReference type="PANTHER" id="PTHR13285">
    <property type="entry name" value="ACYLTRANSFERASE"/>
    <property type="match status" value="1"/>
</dbReference>
<feature type="transmembrane region" description="Helical" evidence="6">
    <location>
        <begin position="278"/>
        <end position="296"/>
    </location>
</feature>
<evidence type="ECO:0000313" key="8">
    <source>
        <dbReference type="Proteomes" id="UP000308652"/>
    </source>
</evidence>
<feature type="transmembrane region" description="Helical" evidence="6">
    <location>
        <begin position="48"/>
        <end position="67"/>
    </location>
</feature>
<feature type="transmembrane region" description="Helical" evidence="6">
    <location>
        <begin position="182"/>
        <end position="201"/>
    </location>
</feature>
<evidence type="ECO:0000256" key="2">
    <source>
        <dbReference type="ARBA" id="ARBA00010323"/>
    </source>
</evidence>
<dbReference type="GO" id="GO:0005783">
    <property type="term" value="C:endoplasmic reticulum"/>
    <property type="evidence" value="ECO:0007669"/>
    <property type="project" value="TreeGrafter"/>
</dbReference>
<dbReference type="InterPro" id="IPR004299">
    <property type="entry name" value="MBOAT_fam"/>
</dbReference>
<evidence type="ECO:0000256" key="3">
    <source>
        <dbReference type="ARBA" id="ARBA00022692"/>
    </source>
</evidence>
<comment type="similarity">
    <text evidence="2">Belongs to the membrane-bound acyltransferase family.</text>
</comment>
<dbReference type="GO" id="GO:0008374">
    <property type="term" value="F:O-acyltransferase activity"/>
    <property type="evidence" value="ECO:0007669"/>
    <property type="project" value="TreeGrafter"/>
</dbReference>
<keyword evidence="4 6" id="KW-1133">Transmembrane helix</keyword>
<feature type="transmembrane region" description="Helical" evidence="6">
    <location>
        <begin position="352"/>
        <end position="371"/>
    </location>
</feature>
<feature type="transmembrane region" description="Helical" evidence="6">
    <location>
        <begin position="317"/>
        <end position="340"/>
    </location>
</feature>
<dbReference type="AlphaFoldDB" id="A0A5C3LQI0"/>